<dbReference type="EMBL" id="PKHA01000002">
    <property type="protein sequence ID" value="PKY99085.1"/>
    <property type="molecule type" value="Genomic_DNA"/>
</dbReference>
<feature type="domain" description="Glycosyl hydrolase family 92" evidence="1">
    <location>
        <begin position="1"/>
        <end position="186"/>
    </location>
</feature>
<dbReference type="PANTHER" id="PTHR12143:SF43">
    <property type="entry name" value="PUTATIVE-RELATED"/>
    <property type="match status" value="1"/>
</dbReference>
<dbReference type="InterPro" id="IPR012939">
    <property type="entry name" value="Glyco_hydro_92"/>
</dbReference>
<dbReference type="SUPFAM" id="SSF48208">
    <property type="entry name" value="Six-hairpin glycosidases"/>
    <property type="match status" value="1"/>
</dbReference>
<dbReference type="AlphaFoldDB" id="A0A2I1KTX2"/>
<reference evidence="2 3" key="1">
    <citation type="submission" date="2017-12" db="EMBL/GenBank/DDBJ databases">
        <title>Phylogenetic diversity of female urinary microbiome.</title>
        <authorList>
            <person name="Thomas-White K."/>
            <person name="Wolfe A.J."/>
        </authorList>
    </citation>
    <scope>NUCLEOTIDE SEQUENCE [LARGE SCALE GENOMIC DNA]</scope>
    <source>
        <strain evidence="2 3">UMB0319</strain>
    </source>
</reference>
<dbReference type="Gene3D" id="1.20.1050.60">
    <property type="entry name" value="alpha-1,2-mannosidase"/>
    <property type="match status" value="1"/>
</dbReference>
<dbReference type="Pfam" id="PF07971">
    <property type="entry name" value="Glyco_hydro_92"/>
    <property type="match status" value="1"/>
</dbReference>
<organism evidence="2 3">
    <name type="scientific">Actinomyces urogenitalis</name>
    <dbReference type="NCBI Taxonomy" id="103621"/>
    <lineage>
        <taxon>Bacteria</taxon>
        <taxon>Bacillati</taxon>
        <taxon>Actinomycetota</taxon>
        <taxon>Actinomycetes</taxon>
        <taxon>Actinomycetales</taxon>
        <taxon>Actinomycetaceae</taxon>
        <taxon>Actinomyces</taxon>
    </lineage>
</organism>
<dbReference type="Proteomes" id="UP000234778">
    <property type="component" value="Unassembled WGS sequence"/>
</dbReference>
<proteinExistence type="predicted"/>
<dbReference type="GO" id="GO:0005975">
    <property type="term" value="P:carbohydrate metabolic process"/>
    <property type="evidence" value="ECO:0007669"/>
    <property type="project" value="InterPro"/>
</dbReference>
<protein>
    <recommendedName>
        <fullName evidence="1">Glycosyl hydrolase family 92 domain-containing protein</fullName>
    </recommendedName>
</protein>
<dbReference type="InterPro" id="IPR008928">
    <property type="entry name" value="6-hairpin_glycosidase_sf"/>
</dbReference>
<dbReference type="InterPro" id="IPR050883">
    <property type="entry name" value="PNGase"/>
</dbReference>
<dbReference type="PANTHER" id="PTHR12143">
    <property type="entry name" value="PEPTIDE N-GLYCANASE PNGASE -RELATED"/>
    <property type="match status" value="1"/>
</dbReference>
<name>A0A2I1KTX2_9ACTO</name>
<sequence length="190" mass="21086">MYRLLCYPNEHHENRGSAVAPQIVHASPCLPLEREHTSSRTGCAVREGTMYVNNGYWDTYRTCWPAFNLLLPESSGQMLQGLLQLYRDGGWMGRWSAPGFVNCMVGTSSDVMFADAAAHGVELDEGTAYRSGLRNVLTPPDSEVVGRAGQGRFRFRDWVDTSVPEGLSWCLEGAINDAGLARWAARRART</sequence>
<dbReference type="GO" id="GO:0000224">
    <property type="term" value="F:peptide-N4-(N-acetyl-beta-glucosaminyl)asparagine amidase activity"/>
    <property type="evidence" value="ECO:0007669"/>
    <property type="project" value="TreeGrafter"/>
</dbReference>
<dbReference type="GO" id="GO:0006516">
    <property type="term" value="P:glycoprotein catabolic process"/>
    <property type="evidence" value="ECO:0007669"/>
    <property type="project" value="TreeGrafter"/>
</dbReference>
<evidence type="ECO:0000313" key="2">
    <source>
        <dbReference type="EMBL" id="PKY99085.1"/>
    </source>
</evidence>
<evidence type="ECO:0000313" key="3">
    <source>
        <dbReference type="Proteomes" id="UP000234778"/>
    </source>
</evidence>
<accession>A0A2I1KTX2</accession>
<dbReference type="GO" id="GO:0005829">
    <property type="term" value="C:cytosol"/>
    <property type="evidence" value="ECO:0007669"/>
    <property type="project" value="TreeGrafter"/>
</dbReference>
<comment type="caution">
    <text evidence="2">The sequence shown here is derived from an EMBL/GenBank/DDBJ whole genome shotgun (WGS) entry which is preliminary data.</text>
</comment>
<gene>
    <name evidence="2" type="ORF">CYJ26_02780</name>
</gene>
<evidence type="ECO:0000259" key="1">
    <source>
        <dbReference type="Pfam" id="PF07971"/>
    </source>
</evidence>